<evidence type="ECO:0000256" key="3">
    <source>
        <dbReference type="ARBA" id="ARBA00022483"/>
    </source>
</evidence>
<sequence length="789" mass="88993">MSIYALDDSTRQLLQEENFLGRFSPKDLVEQLSHNGDAPPANESTLESLDPKPYIRTFEAALNELKRLREQVSSRENDVAGDVDQAELTHSRIVLNLQKSVQSTVSEYTDMEQLMAEVSKQTSSLGDKMDRISGQHQKAIASHFLINCYLSFVKKSSCLELERMWKDGPSGQRKCATYVRQLLILSSKIDTVEACRRAQSDIEKFAEKIEKDLLDVFDQAYRNADMLMMKDSADVLTDFNGGTNVIMAFVNQHDFFIAQDKVVAANSEPDEAVLKELADPNNSDPQFDHVTEELCSEVVSVVNTETEIIKRVFKEPVVVLQVFLQRVFAQRIQQRIELFLSSAEAMSTLAYVRSLHLAYNVVSSLVKKLKDFFSSENLDTHDSLAALLDQNFADIFIPHIDKNRYFESEKKSLSELISAALWKFAEFHEKKSSHKEGGLLGRITHSLDNEDNKGIGNFMRNFRDRNERHSTPDSPVPLEPEDGEIKIDVVQMCLKCLAESIQRVLELAHQNEINDCVVSLHDLLIESVGKSYIETGLDDAIVSRDMKTISFVHLKTIRRVLTAIRLMSVVINSVIVPLTDSHGQGRRYIVMQTNNFFTKCEEKINSILQVTLDIVSARVTVLLSKQKKRDFLPKEDTPTHQPTSTCLELISFLTEVHDAGAIFLIEQTLKQFLFHVGIEFRDALLEHLKKFTVSVAGGSILSMDMANYTKMVNSWGISELSEAFVIVNDLAGIFAAELAMVNSLVKEGPLSKTKPFILKEYLSKRSDYQGGTVNKMFAATNKIQALGMM</sequence>
<feature type="domain" description="Exocyst complex component Sec10 N-terminal" evidence="6">
    <location>
        <begin position="51"/>
        <end position="167"/>
    </location>
</feature>
<dbReference type="Pfam" id="PF20667">
    <property type="entry name" value="Sec10_N"/>
    <property type="match status" value="1"/>
</dbReference>
<evidence type="ECO:0000259" key="6">
    <source>
        <dbReference type="Pfam" id="PF20667"/>
    </source>
</evidence>
<dbReference type="GO" id="GO:0006893">
    <property type="term" value="P:Golgi to plasma membrane transport"/>
    <property type="evidence" value="ECO:0007669"/>
    <property type="project" value="TreeGrafter"/>
</dbReference>
<dbReference type="GO" id="GO:0006887">
    <property type="term" value="P:exocytosis"/>
    <property type="evidence" value="ECO:0007669"/>
    <property type="project" value="UniProtKB-KW"/>
</dbReference>
<dbReference type="OMA" id="PLCKHHY"/>
<evidence type="ECO:0000256" key="2">
    <source>
        <dbReference type="ARBA" id="ARBA00022448"/>
    </source>
</evidence>
<gene>
    <name evidence="7" type="ORF">B0I71DRAFT_101042</name>
</gene>
<dbReference type="InterPro" id="IPR009976">
    <property type="entry name" value="Sec10-like"/>
</dbReference>
<dbReference type="GO" id="GO:0000145">
    <property type="term" value="C:exocyst"/>
    <property type="evidence" value="ECO:0007669"/>
    <property type="project" value="TreeGrafter"/>
</dbReference>
<keyword evidence="4" id="KW-0175">Coiled coil</keyword>
<evidence type="ECO:0000259" key="5">
    <source>
        <dbReference type="Pfam" id="PF07393"/>
    </source>
</evidence>
<evidence type="ECO:0000313" key="8">
    <source>
        <dbReference type="Proteomes" id="UP000256601"/>
    </source>
</evidence>
<proteinExistence type="inferred from homology"/>
<dbReference type="Pfam" id="PF07393">
    <property type="entry name" value="Sec10_HB"/>
    <property type="match status" value="1"/>
</dbReference>
<dbReference type="InterPro" id="IPR048627">
    <property type="entry name" value="Sec10_HB"/>
</dbReference>
<comment type="similarity">
    <text evidence="1">Belongs to the SEC10 family.</text>
</comment>
<accession>A0A371C269</accession>
<dbReference type="PANTHER" id="PTHR12100:SF0">
    <property type="entry name" value="EXOCYST COMPLEX COMPONENT 5"/>
    <property type="match status" value="1"/>
</dbReference>
<keyword evidence="2" id="KW-0813">Transport</keyword>
<feature type="domain" description="Exocyst complex component Sec10-like alpha-helical bundle" evidence="5">
    <location>
        <begin position="174"/>
        <end position="777"/>
    </location>
</feature>
<evidence type="ECO:0000256" key="4">
    <source>
        <dbReference type="ARBA" id="ARBA00023054"/>
    </source>
</evidence>
<name>A0A371C269_YARLL</name>
<reference evidence="7 8" key="1">
    <citation type="submission" date="2018-07" db="EMBL/GenBank/DDBJ databases">
        <title>Draft Genome Assemblies for Five Robust Yarrowia lipolytica Strains Exhibiting High Lipid Production and Pentose Sugar Utilization and Sugar Alcohol Secretion from Undetoxified Lignocellulosic Biomass Hydrolysates.</title>
        <authorList>
            <consortium name="DOE Joint Genome Institute"/>
            <person name="Walker C."/>
            <person name="Ryu S."/>
            <person name="Na H."/>
            <person name="Zane M."/>
            <person name="LaButti K."/>
            <person name="Lipzen A."/>
            <person name="Haridas S."/>
            <person name="Barry K."/>
            <person name="Grigoriev I.V."/>
            <person name="Quarterman J."/>
            <person name="Slininger P."/>
            <person name="Dien B."/>
            <person name="Trinh C.T."/>
        </authorList>
    </citation>
    <scope>NUCLEOTIDE SEQUENCE [LARGE SCALE GENOMIC DNA]</scope>
    <source>
        <strain evidence="7 8">YB392</strain>
    </source>
</reference>
<dbReference type="VEuPathDB" id="FungiDB:YALI0_C01595g"/>
<evidence type="ECO:0000313" key="7">
    <source>
        <dbReference type="EMBL" id="RDW24423.1"/>
    </source>
</evidence>
<dbReference type="InterPro" id="IPR048625">
    <property type="entry name" value="Sec10_N"/>
</dbReference>
<dbReference type="AlphaFoldDB" id="A0A371C269"/>
<keyword evidence="3" id="KW-0268">Exocytosis</keyword>
<dbReference type="VEuPathDB" id="FungiDB:YALI1_C02188g"/>
<dbReference type="Proteomes" id="UP000256601">
    <property type="component" value="Unassembled WGS sequence"/>
</dbReference>
<dbReference type="PANTHER" id="PTHR12100">
    <property type="entry name" value="SEC10"/>
    <property type="match status" value="1"/>
</dbReference>
<dbReference type="EMBL" id="KZ859035">
    <property type="protein sequence ID" value="RDW24423.1"/>
    <property type="molecule type" value="Genomic_DNA"/>
</dbReference>
<protein>
    <submittedName>
        <fullName evidence="7">Exocyst complex component Sec10-like protein</fullName>
    </submittedName>
</protein>
<organism evidence="7 8">
    <name type="scientific">Yarrowia lipolytica</name>
    <name type="common">Candida lipolytica</name>
    <dbReference type="NCBI Taxonomy" id="4952"/>
    <lineage>
        <taxon>Eukaryota</taxon>
        <taxon>Fungi</taxon>
        <taxon>Dikarya</taxon>
        <taxon>Ascomycota</taxon>
        <taxon>Saccharomycotina</taxon>
        <taxon>Dipodascomycetes</taxon>
        <taxon>Dipodascales</taxon>
        <taxon>Dipodascales incertae sedis</taxon>
        <taxon>Yarrowia</taxon>
    </lineage>
</organism>
<evidence type="ECO:0000256" key="1">
    <source>
        <dbReference type="ARBA" id="ARBA00006572"/>
    </source>
</evidence>